<organism evidence="1">
    <name type="scientific">marine sediment metagenome</name>
    <dbReference type="NCBI Taxonomy" id="412755"/>
    <lineage>
        <taxon>unclassified sequences</taxon>
        <taxon>metagenomes</taxon>
        <taxon>ecological metagenomes</taxon>
    </lineage>
</organism>
<gene>
    <name evidence="1" type="ORF">LCGC14_1755260</name>
</gene>
<dbReference type="EMBL" id="LAZR01016247">
    <property type="protein sequence ID" value="KKM05321.1"/>
    <property type="molecule type" value="Genomic_DNA"/>
</dbReference>
<reference evidence="1" key="1">
    <citation type="journal article" date="2015" name="Nature">
        <title>Complex archaea that bridge the gap between prokaryotes and eukaryotes.</title>
        <authorList>
            <person name="Spang A."/>
            <person name="Saw J.H."/>
            <person name="Jorgensen S.L."/>
            <person name="Zaremba-Niedzwiedzka K."/>
            <person name="Martijn J."/>
            <person name="Lind A.E."/>
            <person name="van Eijk R."/>
            <person name="Schleper C."/>
            <person name="Guy L."/>
            <person name="Ettema T.J."/>
        </authorList>
    </citation>
    <scope>NUCLEOTIDE SEQUENCE</scope>
</reference>
<name>A0A0F9JHU9_9ZZZZ</name>
<protein>
    <submittedName>
        <fullName evidence="1">Uncharacterized protein</fullName>
    </submittedName>
</protein>
<dbReference type="AlphaFoldDB" id="A0A0F9JHU9"/>
<sequence>MQKLWGSGQLKIIQTDNFDTELVSDVLVAENVSSERLGKKMTDALNEGFSGPDSSVFFKLVEDDFKLFTRDY</sequence>
<accession>A0A0F9JHU9</accession>
<evidence type="ECO:0000313" key="1">
    <source>
        <dbReference type="EMBL" id="KKM05321.1"/>
    </source>
</evidence>
<comment type="caution">
    <text evidence="1">The sequence shown here is derived from an EMBL/GenBank/DDBJ whole genome shotgun (WGS) entry which is preliminary data.</text>
</comment>
<proteinExistence type="predicted"/>